<evidence type="ECO:0000313" key="3">
    <source>
        <dbReference type="EMBL" id="CDY66160.1"/>
    </source>
</evidence>
<dbReference type="AlphaFoldDB" id="A0A078JI29"/>
<keyword evidence="4" id="KW-1185">Reference proteome</keyword>
<keyword evidence="1" id="KW-0472">Membrane</keyword>
<dbReference type="EMBL" id="LK035113">
    <property type="protein sequence ID" value="CDY66160.1"/>
    <property type="molecule type" value="Genomic_DNA"/>
</dbReference>
<evidence type="ECO:0000313" key="4">
    <source>
        <dbReference type="Proteomes" id="UP000028999"/>
    </source>
</evidence>
<protein>
    <submittedName>
        <fullName evidence="2">(rape) hypothetical protein</fullName>
    </submittedName>
    <submittedName>
        <fullName evidence="3">BnaCnng49690D protein</fullName>
    </submittedName>
</protein>
<dbReference type="STRING" id="3708.A0A078JI29"/>
<reference evidence="3 4" key="1">
    <citation type="journal article" date="2014" name="Science">
        <title>Plant genetics. Early allopolyploid evolution in the post-Neolithic Brassica napus oilseed genome.</title>
        <authorList>
            <person name="Chalhoub B."/>
            <person name="Denoeud F."/>
            <person name="Liu S."/>
            <person name="Parkin I.A."/>
            <person name="Tang H."/>
            <person name="Wang X."/>
            <person name="Chiquet J."/>
            <person name="Belcram H."/>
            <person name="Tong C."/>
            <person name="Samans B."/>
            <person name="Correa M."/>
            <person name="Da Silva C."/>
            <person name="Just J."/>
            <person name="Falentin C."/>
            <person name="Koh C.S."/>
            <person name="Le Clainche I."/>
            <person name="Bernard M."/>
            <person name="Bento P."/>
            <person name="Noel B."/>
            <person name="Labadie K."/>
            <person name="Alberti A."/>
            <person name="Charles M."/>
            <person name="Arnaud D."/>
            <person name="Guo H."/>
            <person name="Daviaud C."/>
            <person name="Alamery S."/>
            <person name="Jabbari K."/>
            <person name="Zhao M."/>
            <person name="Edger P.P."/>
            <person name="Chelaifa H."/>
            <person name="Tack D."/>
            <person name="Lassalle G."/>
            <person name="Mestiri I."/>
            <person name="Schnel N."/>
            <person name="Le Paslier M.C."/>
            <person name="Fan G."/>
            <person name="Renault V."/>
            <person name="Bayer P.E."/>
            <person name="Golicz A.A."/>
            <person name="Manoli S."/>
            <person name="Lee T.H."/>
            <person name="Thi V.H."/>
            <person name="Chalabi S."/>
            <person name="Hu Q."/>
            <person name="Fan C."/>
            <person name="Tollenaere R."/>
            <person name="Lu Y."/>
            <person name="Battail C."/>
            <person name="Shen J."/>
            <person name="Sidebottom C.H."/>
            <person name="Wang X."/>
            <person name="Canaguier A."/>
            <person name="Chauveau A."/>
            <person name="Berard A."/>
            <person name="Deniot G."/>
            <person name="Guan M."/>
            <person name="Liu Z."/>
            <person name="Sun F."/>
            <person name="Lim Y.P."/>
            <person name="Lyons E."/>
            <person name="Town C.D."/>
            <person name="Bancroft I."/>
            <person name="Wang X."/>
            <person name="Meng J."/>
            <person name="Ma J."/>
            <person name="Pires J.C."/>
            <person name="King G.J."/>
            <person name="Brunel D."/>
            <person name="Delourme R."/>
            <person name="Renard M."/>
            <person name="Aury J.M."/>
            <person name="Adams K.L."/>
            <person name="Batley J."/>
            <person name="Snowdon R.J."/>
            <person name="Tost J."/>
            <person name="Edwards D."/>
            <person name="Zhou Y."/>
            <person name="Hua W."/>
            <person name="Sharpe A.G."/>
            <person name="Paterson A.H."/>
            <person name="Guan C."/>
            <person name="Wincker P."/>
        </authorList>
    </citation>
    <scope>NUCLEOTIDE SEQUENCE [LARGE SCALE GENOMIC DNA]</scope>
    <source>
        <strain evidence="4">cv. Darmor-bzh</strain>
    </source>
</reference>
<reference evidence="3" key="2">
    <citation type="submission" date="2014-06" db="EMBL/GenBank/DDBJ databases">
        <authorList>
            <person name="Genoscope - CEA"/>
        </authorList>
    </citation>
    <scope>NUCLEOTIDE SEQUENCE</scope>
</reference>
<sequence length="62" mass="7048">MQPPVENYATPNTCLFHVLPKGAALAFYILYICSLFLTPHFICFRFQQLCHNLCSDCSSCCL</sequence>
<gene>
    <name evidence="3" type="primary">BnaCnng49690D</name>
    <name evidence="2" type="ORF">DARMORV10_C05P38130.1</name>
    <name evidence="3" type="ORF">GSBRNA2T00052194001</name>
</gene>
<accession>A0A078JI29</accession>
<keyword evidence="1" id="KW-0812">Transmembrane</keyword>
<keyword evidence="1" id="KW-1133">Transmembrane helix</keyword>
<dbReference type="EMBL" id="HG994369">
    <property type="protein sequence ID" value="CAF1930425.1"/>
    <property type="molecule type" value="Genomic_DNA"/>
</dbReference>
<evidence type="ECO:0000256" key="1">
    <source>
        <dbReference type="SAM" id="Phobius"/>
    </source>
</evidence>
<organism evidence="3 4">
    <name type="scientific">Brassica napus</name>
    <name type="common">Rape</name>
    <dbReference type="NCBI Taxonomy" id="3708"/>
    <lineage>
        <taxon>Eukaryota</taxon>
        <taxon>Viridiplantae</taxon>
        <taxon>Streptophyta</taxon>
        <taxon>Embryophyta</taxon>
        <taxon>Tracheophyta</taxon>
        <taxon>Spermatophyta</taxon>
        <taxon>Magnoliopsida</taxon>
        <taxon>eudicotyledons</taxon>
        <taxon>Gunneridae</taxon>
        <taxon>Pentapetalae</taxon>
        <taxon>rosids</taxon>
        <taxon>malvids</taxon>
        <taxon>Brassicales</taxon>
        <taxon>Brassicaceae</taxon>
        <taxon>Brassiceae</taxon>
        <taxon>Brassica</taxon>
    </lineage>
</organism>
<reference evidence="2" key="3">
    <citation type="submission" date="2021-01" db="EMBL/GenBank/DDBJ databases">
        <authorList>
            <consortium name="Genoscope - CEA"/>
            <person name="William W."/>
        </authorList>
    </citation>
    <scope>NUCLEOTIDE SEQUENCE</scope>
</reference>
<dbReference type="Gramene" id="CDY66160">
    <property type="protein sequence ID" value="CDY66160"/>
    <property type="gene ID" value="GSBRNA2T00052194001"/>
</dbReference>
<dbReference type="Proteomes" id="UP000028999">
    <property type="component" value="Unassembled WGS sequence"/>
</dbReference>
<dbReference type="Proteomes" id="UP001295469">
    <property type="component" value="Chromosome C05"/>
</dbReference>
<evidence type="ECO:0000313" key="2">
    <source>
        <dbReference type="EMBL" id="CAF1930425.1"/>
    </source>
</evidence>
<name>A0A078JI29_BRANA</name>
<dbReference type="PaxDb" id="3708-A0A078JI29"/>
<feature type="transmembrane region" description="Helical" evidence="1">
    <location>
        <begin position="25"/>
        <end position="44"/>
    </location>
</feature>
<proteinExistence type="predicted"/>